<feature type="transmembrane region" description="Helical" evidence="9">
    <location>
        <begin position="133"/>
        <end position="157"/>
    </location>
</feature>
<dbReference type="GO" id="GO:0005886">
    <property type="term" value="C:plasma membrane"/>
    <property type="evidence" value="ECO:0007669"/>
    <property type="project" value="UniProtKB-SubCell"/>
</dbReference>
<keyword evidence="4 9" id="KW-0812">Transmembrane</keyword>
<keyword evidence="2" id="KW-0813">Transport</keyword>
<feature type="transmembrane region" description="Helical" evidence="9">
    <location>
        <begin position="62"/>
        <end position="81"/>
    </location>
</feature>
<evidence type="ECO:0000256" key="8">
    <source>
        <dbReference type="ARBA" id="ARBA00037998"/>
    </source>
</evidence>
<protein>
    <submittedName>
        <fullName evidence="10">High-affinity branched-chain amino acid transport system permease protein LivH</fullName>
    </submittedName>
</protein>
<evidence type="ECO:0000256" key="2">
    <source>
        <dbReference type="ARBA" id="ARBA00022448"/>
    </source>
</evidence>
<dbReference type="RefSeq" id="WP_062410609.1">
    <property type="nucleotide sequence ID" value="NZ_CP013652.1"/>
</dbReference>
<dbReference type="Pfam" id="PF02653">
    <property type="entry name" value="BPD_transp_2"/>
    <property type="match status" value="1"/>
</dbReference>
<evidence type="ECO:0000256" key="7">
    <source>
        <dbReference type="ARBA" id="ARBA00023136"/>
    </source>
</evidence>
<dbReference type="CDD" id="cd06582">
    <property type="entry name" value="TM_PBP1_LivH_like"/>
    <property type="match status" value="1"/>
</dbReference>
<gene>
    <name evidence="10" type="ORF">IJ22_49300</name>
</gene>
<keyword evidence="6 9" id="KW-1133">Transmembrane helix</keyword>
<dbReference type="InterPro" id="IPR001851">
    <property type="entry name" value="ABC_transp_permease"/>
</dbReference>
<accession>A0A0U2UGL6</accession>
<dbReference type="GO" id="GO:0022857">
    <property type="term" value="F:transmembrane transporter activity"/>
    <property type="evidence" value="ECO:0007669"/>
    <property type="project" value="InterPro"/>
</dbReference>
<dbReference type="Proteomes" id="UP000061660">
    <property type="component" value="Chromosome"/>
</dbReference>
<organism evidence="10 11">
    <name type="scientific">Paenibacillus naphthalenovorans</name>
    <dbReference type="NCBI Taxonomy" id="162209"/>
    <lineage>
        <taxon>Bacteria</taxon>
        <taxon>Bacillati</taxon>
        <taxon>Bacillota</taxon>
        <taxon>Bacilli</taxon>
        <taxon>Bacillales</taxon>
        <taxon>Paenibacillaceae</taxon>
        <taxon>Paenibacillus</taxon>
    </lineage>
</organism>
<feature type="transmembrane region" description="Helical" evidence="9">
    <location>
        <begin position="93"/>
        <end position="113"/>
    </location>
</feature>
<name>A0A0U2UGL6_9BACL</name>
<comment type="subcellular location">
    <subcellularLocation>
        <location evidence="1">Cell membrane</location>
        <topology evidence="1">Multi-pass membrane protein</topology>
    </subcellularLocation>
</comment>
<evidence type="ECO:0000313" key="10">
    <source>
        <dbReference type="EMBL" id="ALS25192.1"/>
    </source>
</evidence>
<evidence type="ECO:0000256" key="1">
    <source>
        <dbReference type="ARBA" id="ARBA00004651"/>
    </source>
</evidence>
<dbReference type="OrthoDB" id="9807115at2"/>
<feature type="transmembrane region" description="Helical" evidence="9">
    <location>
        <begin position="213"/>
        <end position="234"/>
    </location>
</feature>
<evidence type="ECO:0000256" key="6">
    <source>
        <dbReference type="ARBA" id="ARBA00022989"/>
    </source>
</evidence>
<dbReference type="KEGG" id="pnp:IJ22_49300"/>
<evidence type="ECO:0000256" key="4">
    <source>
        <dbReference type="ARBA" id="ARBA00022692"/>
    </source>
</evidence>
<keyword evidence="5" id="KW-0029">Amino-acid transport</keyword>
<dbReference type="PATRIC" id="fig|162209.4.peg.5208"/>
<reference evidence="10 11" key="2">
    <citation type="journal article" date="2016" name="Genome Announc.">
        <title>Complete Genome Sequences of Two Interactive Moderate Thermophiles, Paenibacillus napthalenovorans 32O-Y and Paenibacillus sp. 32O-W.</title>
        <authorList>
            <person name="Butler R.R.III."/>
            <person name="Wang J."/>
            <person name="Stark B.C."/>
            <person name="Pombert J.F."/>
        </authorList>
    </citation>
    <scope>NUCLEOTIDE SEQUENCE [LARGE SCALE GENOMIC DNA]</scope>
    <source>
        <strain evidence="10 11">32O-Y</strain>
    </source>
</reference>
<evidence type="ECO:0000256" key="5">
    <source>
        <dbReference type="ARBA" id="ARBA00022970"/>
    </source>
</evidence>
<dbReference type="PANTHER" id="PTHR11795">
    <property type="entry name" value="BRANCHED-CHAIN AMINO ACID TRANSPORT SYSTEM PERMEASE PROTEIN LIVH"/>
    <property type="match status" value="1"/>
</dbReference>
<sequence>MLQTLLDGLLIGGIYAIIALGLTLIFGVMHVINMAHGEFVMIGMFISYFLFSKFGMDPFISMLFSVPVCFAIGYFLYRWFVEKAKKAREENTLLLTAGTGILFANVMALPAFIGPKFLRLNGENLYWENKVWHFGSLSLNATLTAGFVVTALLIYSLHKFLTKTDTGFAIRAASQEPMAATIVGVNVSVISGLTFGLGAAFAGIAGNILAANYPIYASIGTLFVVKAFVIVVLGGMGSIPGAALGGLILGVTESFGAAYIPGGTGFRDMFGLVIFLLVLLFRPQGLFGRAK</sequence>
<feature type="transmembrane region" description="Helical" evidence="9">
    <location>
        <begin position="12"/>
        <end position="32"/>
    </location>
</feature>
<comment type="similarity">
    <text evidence="8">Belongs to the binding-protein-dependent transport system permease family. LivHM subfamily.</text>
</comment>
<dbReference type="GO" id="GO:0006865">
    <property type="term" value="P:amino acid transport"/>
    <property type="evidence" value="ECO:0007669"/>
    <property type="project" value="UniProtKB-KW"/>
</dbReference>
<keyword evidence="3" id="KW-1003">Cell membrane</keyword>
<keyword evidence="11" id="KW-1185">Reference proteome</keyword>
<keyword evidence="7 9" id="KW-0472">Membrane</keyword>
<feature type="transmembrane region" description="Helical" evidence="9">
    <location>
        <begin position="266"/>
        <end position="282"/>
    </location>
</feature>
<dbReference type="STRING" id="162209.IJ22_49300"/>
<dbReference type="PANTHER" id="PTHR11795:SF445">
    <property type="entry name" value="AMINO ACID ABC TRANSPORTER PERMEASE PROTEIN"/>
    <property type="match status" value="1"/>
</dbReference>
<dbReference type="AlphaFoldDB" id="A0A0U2UGL6"/>
<evidence type="ECO:0000256" key="3">
    <source>
        <dbReference type="ARBA" id="ARBA00022475"/>
    </source>
</evidence>
<reference evidence="11" key="1">
    <citation type="submission" date="2015-12" db="EMBL/GenBank/DDBJ databases">
        <title>Complete genome sequences of two moderately thermophilic Paenibacillus species.</title>
        <authorList>
            <person name="Butler R.III."/>
            <person name="Wang J."/>
            <person name="Stark B.C."/>
            <person name="Pombert J.-F."/>
        </authorList>
    </citation>
    <scope>NUCLEOTIDE SEQUENCE [LARGE SCALE GENOMIC DNA]</scope>
    <source>
        <strain evidence="11">32O-Y</strain>
    </source>
</reference>
<dbReference type="InterPro" id="IPR052157">
    <property type="entry name" value="BCAA_transport_permease"/>
</dbReference>
<feature type="transmembrane region" description="Helical" evidence="9">
    <location>
        <begin position="178"/>
        <end position="201"/>
    </location>
</feature>
<evidence type="ECO:0000313" key="11">
    <source>
        <dbReference type="Proteomes" id="UP000061660"/>
    </source>
</evidence>
<dbReference type="EMBL" id="CP013652">
    <property type="protein sequence ID" value="ALS25192.1"/>
    <property type="molecule type" value="Genomic_DNA"/>
</dbReference>
<evidence type="ECO:0000256" key="9">
    <source>
        <dbReference type="SAM" id="Phobius"/>
    </source>
</evidence>
<proteinExistence type="inferred from homology"/>